<comment type="caution">
    <text evidence="1">The sequence shown here is derived from an EMBL/GenBank/DDBJ whole genome shotgun (WGS) entry which is preliminary data.</text>
</comment>
<gene>
    <name evidence="1" type="ORF">FQY83_03540</name>
</gene>
<keyword evidence="2" id="KW-1185">Reference proteome</keyword>
<evidence type="ECO:0000313" key="2">
    <source>
        <dbReference type="Proteomes" id="UP000319980"/>
    </source>
</evidence>
<dbReference type="EMBL" id="VOHK01000001">
    <property type="protein sequence ID" value="TWT23701.1"/>
    <property type="molecule type" value="Genomic_DNA"/>
</dbReference>
<name>A0A5C5UBL7_9GAMM</name>
<dbReference type="Proteomes" id="UP000319980">
    <property type="component" value="Unassembled WGS sequence"/>
</dbReference>
<accession>A0A5C5UBL7</accession>
<proteinExistence type="predicted"/>
<organism evidence="1 2">
    <name type="scientific">Luteimonas marina</name>
    <dbReference type="NCBI Taxonomy" id="488485"/>
    <lineage>
        <taxon>Bacteria</taxon>
        <taxon>Pseudomonadati</taxon>
        <taxon>Pseudomonadota</taxon>
        <taxon>Gammaproteobacteria</taxon>
        <taxon>Lysobacterales</taxon>
        <taxon>Lysobacteraceae</taxon>
        <taxon>Luteimonas</taxon>
    </lineage>
</organism>
<dbReference type="AlphaFoldDB" id="A0A5C5UBL7"/>
<evidence type="ECO:0000313" key="1">
    <source>
        <dbReference type="EMBL" id="TWT23701.1"/>
    </source>
</evidence>
<protein>
    <recommendedName>
        <fullName evidence="3">DUF2188 domain-containing protein</fullName>
    </recommendedName>
</protein>
<sequence length="70" mass="7658">MERTLIAVEPDNPGWQVRIDNYQVARNVERSVAIECATEMARDCHASIGVPTGVRVRMRCGDNVLVGACG</sequence>
<reference evidence="1 2" key="1">
    <citation type="journal article" date="2008" name="Int. J. Syst. Evol. Microbiol.">
        <title>Luteimonas marina sp. nov., isolated from seawater.</title>
        <authorList>
            <person name="Baik K.S."/>
            <person name="Park S.C."/>
            <person name="Kim M.S."/>
            <person name="Kim E.M."/>
            <person name="Park C."/>
            <person name="Chun J."/>
            <person name="Seong C.N."/>
        </authorList>
    </citation>
    <scope>NUCLEOTIDE SEQUENCE [LARGE SCALE GENOMIC DNA]</scope>
    <source>
        <strain evidence="1 2">FR1330</strain>
    </source>
</reference>
<dbReference type="OrthoDB" id="5975571at2"/>
<dbReference type="RefSeq" id="WP_146385022.1">
    <property type="nucleotide sequence ID" value="NZ_VOHK01000001.1"/>
</dbReference>
<evidence type="ECO:0008006" key="3">
    <source>
        <dbReference type="Google" id="ProtNLM"/>
    </source>
</evidence>